<accession>A0A2U3LHX4</accession>
<evidence type="ECO:0008006" key="3">
    <source>
        <dbReference type="Google" id="ProtNLM"/>
    </source>
</evidence>
<reference evidence="2" key="1">
    <citation type="submission" date="2018-02" db="EMBL/GenBank/DDBJ databases">
        <authorList>
            <person name="Hausmann B."/>
        </authorList>
    </citation>
    <scope>NUCLEOTIDE SEQUENCE [LARGE SCALE GENOMIC DNA]</scope>
    <source>
        <strain evidence="2">Peat soil MAG SbF1</strain>
    </source>
</reference>
<dbReference type="InterPro" id="IPR010992">
    <property type="entry name" value="IHF-like_DNA-bd_dom_sf"/>
</dbReference>
<evidence type="ECO:0000313" key="1">
    <source>
        <dbReference type="EMBL" id="SPF51472.1"/>
    </source>
</evidence>
<gene>
    <name evidence="1" type="ORF">SBF1_510002</name>
</gene>
<dbReference type="GO" id="GO:0030527">
    <property type="term" value="F:structural constituent of chromatin"/>
    <property type="evidence" value="ECO:0007669"/>
    <property type="project" value="InterPro"/>
</dbReference>
<protein>
    <recommendedName>
        <fullName evidence="3">DNA-binding protein HU</fullName>
    </recommendedName>
</protein>
<dbReference type="Pfam" id="PF00216">
    <property type="entry name" value="Bac_DNA_binding"/>
    <property type="match status" value="1"/>
</dbReference>
<proteinExistence type="predicted"/>
<evidence type="ECO:0000313" key="2">
    <source>
        <dbReference type="Proteomes" id="UP000238916"/>
    </source>
</evidence>
<organism evidence="1 2">
    <name type="scientific">Candidatus Desulfosporosinus infrequens</name>
    <dbReference type="NCBI Taxonomy" id="2043169"/>
    <lineage>
        <taxon>Bacteria</taxon>
        <taxon>Bacillati</taxon>
        <taxon>Bacillota</taxon>
        <taxon>Clostridia</taxon>
        <taxon>Eubacteriales</taxon>
        <taxon>Desulfitobacteriaceae</taxon>
        <taxon>Desulfosporosinus</taxon>
    </lineage>
</organism>
<dbReference type="GO" id="GO:0003677">
    <property type="term" value="F:DNA binding"/>
    <property type="evidence" value="ECO:0007669"/>
    <property type="project" value="InterPro"/>
</dbReference>
<dbReference type="InterPro" id="IPR000119">
    <property type="entry name" value="Hist_DNA-bd"/>
</dbReference>
<dbReference type="EMBL" id="OMOF01000457">
    <property type="protein sequence ID" value="SPF51472.1"/>
    <property type="molecule type" value="Genomic_DNA"/>
</dbReference>
<dbReference type="SUPFAM" id="SSF47729">
    <property type="entry name" value="IHF-like DNA-binding proteins"/>
    <property type="match status" value="1"/>
</dbReference>
<dbReference type="AlphaFoldDB" id="A0A2U3LHX4"/>
<dbReference type="Gene3D" id="4.10.520.10">
    <property type="entry name" value="IHF-like DNA-binding proteins"/>
    <property type="match status" value="1"/>
</dbReference>
<name>A0A2U3LHX4_9FIRM</name>
<sequence>MNKTDLINAVAMKADMTKQDAEKAVTQVFKVIEESMCKGRDSACRFWWCLGCLFHASNLLHTL</sequence>
<dbReference type="Proteomes" id="UP000238916">
    <property type="component" value="Unassembled WGS sequence"/>
</dbReference>